<dbReference type="VEuPathDB" id="VectorBase:AALB007253"/>
<feature type="domain" description="ELP1 TPR" evidence="9">
    <location>
        <begin position="944"/>
        <end position="1105"/>
    </location>
</feature>
<evidence type="ECO:0000256" key="5">
    <source>
        <dbReference type="PIRNR" id="PIRNR017233"/>
    </source>
</evidence>
<proteinExistence type="inferred from homology"/>
<evidence type="ECO:0000259" key="9">
    <source>
        <dbReference type="Pfam" id="PF23878"/>
    </source>
</evidence>
<evidence type="ECO:0000256" key="1">
    <source>
        <dbReference type="ARBA" id="ARBA00005043"/>
    </source>
</evidence>
<dbReference type="SUPFAM" id="SSF82171">
    <property type="entry name" value="DPP6 N-terminal domain-like"/>
    <property type="match status" value="1"/>
</dbReference>
<comment type="subcellular location">
    <subcellularLocation>
        <location evidence="5">Cytoplasm</location>
    </subcellularLocation>
    <subcellularLocation>
        <location evidence="5">Nucleus</location>
    </subcellularLocation>
</comment>
<sequence>MRNLYRQSQSKFSWDAGTPFGASTIDQATGCWLYFSNKDGLSRLRIATDDTQPEPGEDGEMEMEVGSGELLLPADAGFQDIIAIEHLVLSNELCCAASSGTVWRYQLATGVSEEVTHCQNGILAMGWSPDQEVVVFVDGLLNVVTMIGSAYEPIAEVQLKDDTFGDRQFMSVGWGKKETQFHGSEGKAAAKKARHEEEEECEAHGEQSAKMVDISWRGDGELFAVNFLAPFGSRAFKVFNKEGALQFTSERCTGLESMLAWRPSGNWIAIPQVQQRGEVYTIALFEKNGLRHREIPLALKPRDNEGAAQIAWSPDSDVLAVVWASDSLSGTFIDLYVMGNYHWYLKQSIRYEEREIFALHWDQRFTAGKTLHIVSESVGESVGELEYERVRFDFRIDRSVGAGSDDEAMVAVIDGRRLLLSNFRRAVIPPPMCGHTVEQEYPINVAGFIRSPGRWVANGEEISCNAFFTVDARKEVTLYDVVFDEAPAGETKRSVLSGVRVLLKIDAIPYPYDYTRLHWLWLNPDHMLLSDGWNCSVLYLDPTGGRMKLNEEEIQQNVSLLKDVPIGVDQLKHRDIICIEASSPETVLVELADGSLIEVGHFPVGTGNYRKQLVPRPLATLPEPCEQLFIVPSNAAATGTPCVYAFTPKRRNLYRNGKLLAPEVTSALLTSSYLLFTTISELKFVPLAGTGETIVGDRRVERGSKLVTVVPGASRTIFQLPRGNLEAINPRVLSLCLIAQHLEALEYHPAFDIMRKERINLNLLVDHDPARFMAHLRSKFLPQITNVNWLNLFISDLAAQDVCLTMYASNYPDRGQTQEASSAALPDGYTLEQKVPFICSRLLEAMDADPAIHTQPKITCFVKQGQLERALALIWTLKHDRKLDEAADEALRYLLYLVEVNALYDVALGMYDFGLVLFVATKSQKDPKEYLPFLNELKRMDEDYRKYRIDCHLKRYDRALPHIARYETDDARFEEALALTVTHNLYPIALDCYRDRNERYYRTICERYADHLRKTGKQADASLMYERANNVQQAIASARHALDWRRCIRLSARQAPEDVARILRSLIPALLEAGEFEGAATVAKEQLRDDRLAVECLLKDHRYEQALQLIGGASGEQEQFALQEMLRNGLREYLKTFAASLVGKKELFLRHKNRLTIVREERAKAARRMADGADDGDVEMDCGDCDLFSDSSTIASSRHTGSSGRSNKSHRSAKNRRKHERKLLNLKEGNQYEDIALVDALYTLVHRVCSVEQQRHVRSTCQVAIELEFDAEARVVQREYDALFQLMRYSLDAIWIPEMIVPGLPPDHGQQENAVEPTQPNQILSPADLVQSQNAQRYALIKPHQRFKPDIQTIPWQWDILK</sequence>
<dbReference type="GO" id="GO:0005634">
    <property type="term" value="C:nucleus"/>
    <property type="evidence" value="ECO:0007669"/>
    <property type="project" value="UniProtKB-SubCell"/>
</dbReference>
<feature type="domain" description="ELP1 alpha-solenoid" evidence="10">
    <location>
        <begin position="731"/>
        <end position="937"/>
    </location>
</feature>
<dbReference type="PANTHER" id="PTHR12747">
    <property type="entry name" value="ELONGATOR COMPLEX PROTEIN 1"/>
    <property type="match status" value="1"/>
</dbReference>
<feature type="domain" description="ELP1 first N-terminal beta-propeller" evidence="7">
    <location>
        <begin position="70"/>
        <end position="363"/>
    </location>
</feature>
<keyword evidence="4" id="KW-0819">tRNA processing</keyword>
<evidence type="ECO:0000259" key="10">
    <source>
        <dbReference type="Pfam" id="PF23925"/>
    </source>
</evidence>
<dbReference type="GO" id="GO:0002926">
    <property type="term" value="P:tRNA wobble base 5-methoxycarbonylmethyl-2-thiouridinylation"/>
    <property type="evidence" value="ECO:0007669"/>
    <property type="project" value="TreeGrafter"/>
</dbReference>
<feature type="compositionally biased region" description="Basic residues" evidence="6">
    <location>
        <begin position="1207"/>
        <end position="1221"/>
    </location>
</feature>
<dbReference type="GO" id="GO:0000049">
    <property type="term" value="F:tRNA binding"/>
    <property type="evidence" value="ECO:0007669"/>
    <property type="project" value="TreeGrafter"/>
</dbReference>
<feature type="domain" description="ELP1 N-terminal second beta-propeller" evidence="8">
    <location>
        <begin position="412"/>
        <end position="707"/>
    </location>
</feature>
<dbReference type="Pfam" id="PF23936">
    <property type="entry name" value="HB_ELP1"/>
    <property type="match status" value="1"/>
</dbReference>
<dbReference type="PANTHER" id="PTHR12747:SF0">
    <property type="entry name" value="ELONGATOR COMPLEX PROTEIN 1"/>
    <property type="match status" value="1"/>
</dbReference>
<dbReference type="PIRSF" id="PIRSF017233">
    <property type="entry name" value="IKAP"/>
    <property type="match status" value="1"/>
</dbReference>
<dbReference type="InterPro" id="IPR056169">
    <property type="entry name" value="HB_ELP1"/>
</dbReference>
<evidence type="ECO:0000256" key="4">
    <source>
        <dbReference type="ARBA" id="ARBA00022694"/>
    </source>
</evidence>
<dbReference type="Proteomes" id="UP000069272">
    <property type="component" value="Chromosome 2R"/>
</dbReference>
<dbReference type="STRING" id="7167.A0A182FL44"/>
<dbReference type="VEuPathDB" id="VectorBase:AALB20_030983"/>
<keyword evidence="13" id="KW-1185">Reference proteome</keyword>
<organism evidence="12 13">
    <name type="scientific">Anopheles albimanus</name>
    <name type="common">New world malaria mosquito</name>
    <dbReference type="NCBI Taxonomy" id="7167"/>
    <lineage>
        <taxon>Eukaryota</taxon>
        <taxon>Metazoa</taxon>
        <taxon>Ecdysozoa</taxon>
        <taxon>Arthropoda</taxon>
        <taxon>Hexapoda</taxon>
        <taxon>Insecta</taxon>
        <taxon>Pterygota</taxon>
        <taxon>Neoptera</taxon>
        <taxon>Endopterygota</taxon>
        <taxon>Diptera</taxon>
        <taxon>Nematocera</taxon>
        <taxon>Culicoidea</taxon>
        <taxon>Culicidae</taxon>
        <taxon>Anophelinae</taxon>
        <taxon>Anopheles</taxon>
    </lineage>
</organism>
<evidence type="ECO:0000259" key="7">
    <source>
        <dbReference type="Pfam" id="PF04762"/>
    </source>
</evidence>
<feature type="region of interest" description="Disordered" evidence="6">
    <location>
        <begin position="1195"/>
        <end position="1222"/>
    </location>
</feature>
<dbReference type="InterPro" id="IPR006849">
    <property type="entry name" value="Elp1"/>
</dbReference>
<reference evidence="12 13" key="1">
    <citation type="journal article" date="2017" name="G3 (Bethesda)">
        <title>The Physical Genome Mapping of Anopheles albimanus Corrected Scaffold Misassemblies and Identified Interarm Rearrangements in Genus Anopheles.</title>
        <authorList>
            <person name="Artemov G.N."/>
            <person name="Peery A.N."/>
            <person name="Jiang X."/>
            <person name="Tu Z."/>
            <person name="Stegniy V.N."/>
            <person name="Sharakhova M.V."/>
            <person name="Sharakhov I.V."/>
        </authorList>
    </citation>
    <scope>NUCLEOTIDE SEQUENCE [LARGE SCALE GENOMIC DNA]</scope>
    <source>
        <strain evidence="12 13">ALBI9_A</strain>
    </source>
</reference>
<comment type="similarity">
    <text evidence="2 5">Belongs to the ELP1/IKA1 family.</text>
</comment>
<evidence type="ECO:0000256" key="3">
    <source>
        <dbReference type="ARBA" id="ARBA00022490"/>
    </source>
</evidence>
<evidence type="ECO:0000313" key="12">
    <source>
        <dbReference type="EnsemblMetazoa" id="AALB007253-PA"/>
    </source>
</evidence>
<feature type="domain" description="ELP1 three-helical bundle" evidence="11">
    <location>
        <begin position="1126"/>
        <end position="1294"/>
    </location>
</feature>
<dbReference type="InterPro" id="IPR056166">
    <property type="entry name" value="TPR_ELP1"/>
</dbReference>
<dbReference type="Pfam" id="PF23878">
    <property type="entry name" value="TPR_ELP1"/>
    <property type="match status" value="1"/>
</dbReference>
<comment type="pathway">
    <text evidence="1">tRNA modification; 5-methoxycarbonylmethyl-2-thiouridine-tRNA biosynthesis.</text>
</comment>
<dbReference type="GO" id="GO:0005829">
    <property type="term" value="C:cytosol"/>
    <property type="evidence" value="ECO:0007669"/>
    <property type="project" value="TreeGrafter"/>
</dbReference>
<name>A0A182FL44_ANOAL</name>
<keyword evidence="5" id="KW-0539">Nucleus</keyword>
<evidence type="ECO:0000256" key="2">
    <source>
        <dbReference type="ARBA" id="ARBA00006086"/>
    </source>
</evidence>
<evidence type="ECO:0000256" key="6">
    <source>
        <dbReference type="SAM" id="MobiDB-lite"/>
    </source>
</evidence>
<evidence type="ECO:0000259" key="8">
    <source>
        <dbReference type="Pfam" id="PF23797"/>
    </source>
</evidence>
<accession>A0A182FL44</accession>
<keyword evidence="3 5" id="KW-0963">Cytoplasm</keyword>
<dbReference type="Pfam" id="PF04762">
    <property type="entry name" value="Beta-prop_ELP1_1st"/>
    <property type="match status" value="1"/>
</dbReference>
<evidence type="ECO:0000313" key="13">
    <source>
        <dbReference type="Proteomes" id="UP000069272"/>
    </source>
</evidence>
<reference evidence="12" key="2">
    <citation type="submission" date="2022-08" db="UniProtKB">
        <authorList>
            <consortium name="EnsemblMetazoa"/>
        </authorList>
    </citation>
    <scope>IDENTIFICATION</scope>
    <source>
        <strain evidence="12">STECLA/ALBI9_A</strain>
    </source>
</reference>
<evidence type="ECO:0000259" key="11">
    <source>
        <dbReference type="Pfam" id="PF23936"/>
    </source>
</evidence>
<dbReference type="GO" id="GO:0033588">
    <property type="term" value="C:elongator holoenzyme complex"/>
    <property type="evidence" value="ECO:0007669"/>
    <property type="project" value="InterPro"/>
</dbReference>
<dbReference type="EnsemblMetazoa" id="AALB007253-RA">
    <property type="protein sequence ID" value="AALB007253-PA"/>
    <property type="gene ID" value="AALB007253"/>
</dbReference>
<protein>
    <recommendedName>
        <fullName evidence="5">Elongator complex protein 1</fullName>
    </recommendedName>
</protein>
<dbReference type="InterPro" id="IPR056165">
    <property type="entry name" value="Beta-prop_ELP1_2nd"/>
</dbReference>
<dbReference type="Pfam" id="PF23925">
    <property type="entry name" value="A-sol_ELP1"/>
    <property type="match status" value="1"/>
</dbReference>
<feature type="compositionally biased region" description="Polar residues" evidence="6">
    <location>
        <begin position="1195"/>
        <end position="1206"/>
    </location>
</feature>
<dbReference type="InterPro" id="IPR056167">
    <property type="entry name" value="A-sol_ELP1"/>
</dbReference>
<comment type="function">
    <text evidence="5">Component of the elongator complex which is required for multiple tRNA modifications, including mcm5U (5-methoxycarbonylmethyl uridine), mcm5s2U (5-methoxycarbonylmethyl-2-thiouridine), and ncm5U (5-carbamoylmethyl uridine). The elongator complex catalyzes formation of carboxymethyluridine in the wobble base at position 34 in tRNAs.</text>
</comment>
<dbReference type="Pfam" id="PF23797">
    <property type="entry name" value="Beta-prop_ELP1_2nd"/>
    <property type="match status" value="1"/>
</dbReference>
<dbReference type="InterPro" id="IPR056164">
    <property type="entry name" value="Beta-prop_ELP1_1st"/>
</dbReference>